<evidence type="ECO:0000256" key="1">
    <source>
        <dbReference type="SAM" id="Coils"/>
    </source>
</evidence>
<feature type="coiled-coil region" evidence="1">
    <location>
        <begin position="112"/>
        <end position="246"/>
    </location>
</feature>
<keyword evidence="1" id="KW-0175">Coiled coil</keyword>
<evidence type="ECO:0000313" key="3">
    <source>
        <dbReference type="Proteomes" id="UP001627154"/>
    </source>
</evidence>
<name>A0ABD2WWW3_9HYME</name>
<reference evidence="2 3" key="1">
    <citation type="journal article" date="2024" name="bioRxiv">
        <title>A reference genome for Trichogramma kaykai: A tiny desert-dwelling parasitoid wasp with competing sex-ratio distorters.</title>
        <authorList>
            <person name="Culotta J."/>
            <person name="Lindsey A.R."/>
        </authorList>
    </citation>
    <scope>NUCLEOTIDE SEQUENCE [LARGE SCALE GENOMIC DNA]</scope>
    <source>
        <strain evidence="2 3">KSX58</strain>
    </source>
</reference>
<keyword evidence="3" id="KW-1185">Reference proteome</keyword>
<dbReference type="EMBL" id="JBJJXI010000062">
    <property type="protein sequence ID" value="KAL3397596.1"/>
    <property type="molecule type" value="Genomic_DNA"/>
</dbReference>
<dbReference type="AlphaFoldDB" id="A0ABD2WWW3"/>
<protein>
    <submittedName>
        <fullName evidence="2">Uncharacterized protein</fullName>
    </submittedName>
</protein>
<gene>
    <name evidence="2" type="ORF">TKK_008693</name>
</gene>
<dbReference type="Proteomes" id="UP001627154">
    <property type="component" value="Unassembled WGS sequence"/>
</dbReference>
<sequence length="246" mass="28363">MDSILSNISSIPAESNHEDSDQIIKHLLDAVSDINTENSSLGNEIIELLSAFKFDIKSMSADLKDNSQTASAILKSEGLSSIDYNALKLCMEKRKVHEQMKAREERLFKAKYNAAFAKYNMLQEKLNKIQEEVKQIETNLQLKSSQDENAESVRILWSNRLLDYKNAITKLEEELEAIQFQDIRIDETLKKSSLLLDKVNDLAQLNNELEKYENLPTNLLQAKYVLENKKRELEEIENLIHDKMNN</sequence>
<organism evidence="2 3">
    <name type="scientific">Trichogramma kaykai</name>
    <dbReference type="NCBI Taxonomy" id="54128"/>
    <lineage>
        <taxon>Eukaryota</taxon>
        <taxon>Metazoa</taxon>
        <taxon>Ecdysozoa</taxon>
        <taxon>Arthropoda</taxon>
        <taxon>Hexapoda</taxon>
        <taxon>Insecta</taxon>
        <taxon>Pterygota</taxon>
        <taxon>Neoptera</taxon>
        <taxon>Endopterygota</taxon>
        <taxon>Hymenoptera</taxon>
        <taxon>Apocrita</taxon>
        <taxon>Proctotrupomorpha</taxon>
        <taxon>Chalcidoidea</taxon>
        <taxon>Trichogrammatidae</taxon>
        <taxon>Trichogramma</taxon>
    </lineage>
</organism>
<evidence type="ECO:0000313" key="2">
    <source>
        <dbReference type="EMBL" id="KAL3397596.1"/>
    </source>
</evidence>
<accession>A0ABD2WWW3</accession>
<comment type="caution">
    <text evidence="2">The sequence shown here is derived from an EMBL/GenBank/DDBJ whole genome shotgun (WGS) entry which is preliminary data.</text>
</comment>
<proteinExistence type="predicted"/>